<organism evidence="4 5">
    <name type="scientific">Longibaculum muris</name>
    <dbReference type="NCBI Taxonomy" id="1796628"/>
    <lineage>
        <taxon>Bacteria</taxon>
        <taxon>Bacillati</taxon>
        <taxon>Bacillota</taxon>
        <taxon>Erysipelotrichia</taxon>
        <taxon>Erysipelotrichales</taxon>
        <taxon>Coprobacillaceae</taxon>
        <taxon>Longibaculum</taxon>
    </lineage>
</organism>
<feature type="transmembrane region" description="Helical" evidence="3">
    <location>
        <begin position="106"/>
        <end position="132"/>
    </location>
</feature>
<keyword evidence="3" id="KW-1133">Transmembrane helix</keyword>
<dbReference type="Pfam" id="PF02632">
    <property type="entry name" value="BioY"/>
    <property type="match status" value="1"/>
</dbReference>
<dbReference type="GO" id="GO:0005886">
    <property type="term" value="C:plasma membrane"/>
    <property type="evidence" value="ECO:0007669"/>
    <property type="project" value="UniProtKB-SubCell"/>
</dbReference>
<evidence type="ECO:0000313" key="5">
    <source>
        <dbReference type="Proteomes" id="UP000295515"/>
    </source>
</evidence>
<dbReference type="Proteomes" id="UP000295515">
    <property type="component" value="Unassembled WGS sequence"/>
</dbReference>
<gene>
    <name evidence="4" type="ORF">EDD60_1019</name>
</gene>
<comment type="caution">
    <text evidence="4">The sequence shown here is derived from an EMBL/GenBank/DDBJ whole genome shotgun (WGS) entry which is preliminary data.</text>
</comment>
<sequence length="178" mass="19903">METKDMCLYALFAVLIGVGAFIKLPISIVPVTLQTLFVILAALILKEKAVYSVLLYIGIGLLGIPVFASGGGISYVLVPSFGYLIGFVVCAYFVGHFQYQNYIKTFVVCLIGMLLIYLIGMLYFALLQYFYYGQSYPVMFLITSLFLVYIPGDLLSVIAAIVIYERLQAYVPKKMLYE</sequence>
<feature type="transmembrane region" description="Helical" evidence="3">
    <location>
        <begin position="50"/>
        <end position="68"/>
    </location>
</feature>
<dbReference type="EMBL" id="SMCQ01000001">
    <property type="protein sequence ID" value="TCW02712.1"/>
    <property type="molecule type" value="Genomic_DNA"/>
</dbReference>
<feature type="transmembrane region" description="Helical" evidence="3">
    <location>
        <begin position="28"/>
        <end position="45"/>
    </location>
</feature>
<dbReference type="PIRSF" id="PIRSF016661">
    <property type="entry name" value="BioY"/>
    <property type="match status" value="1"/>
</dbReference>
<keyword evidence="3" id="KW-0812">Transmembrane</keyword>
<dbReference type="GeneID" id="98913840"/>
<keyword evidence="2" id="KW-0813">Transport</keyword>
<dbReference type="RefSeq" id="WP_132226099.1">
    <property type="nucleotide sequence ID" value="NZ_JANKBF010000001.1"/>
</dbReference>
<protein>
    <recommendedName>
        <fullName evidence="2">Biotin transporter</fullName>
    </recommendedName>
</protein>
<accession>A0A4V2W5X0</accession>
<comment type="similarity">
    <text evidence="1 2">Belongs to the BioY family.</text>
</comment>
<proteinExistence type="inferred from homology"/>
<feature type="transmembrane region" description="Helical" evidence="3">
    <location>
        <begin position="7"/>
        <end position="22"/>
    </location>
</feature>
<dbReference type="PANTHER" id="PTHR34295:SF1">
    <property type="entry name" value="BIOTIN TRANSPORTER BIOY"/>
    <property type="match status" value="1"/>
</dbReference>
<evidence type="ECO:0000256" key="3">
    <source>
        <dbReference type="SAM" id="Phobius"/>
    </source>
</evidence>
<keyword evidence="2 3" id="KW-0472">Membrane</keyword>
<dbReference type="PANTHER" id="PTHR34295">
    <property type="entry name" value="BIOTIN TRANSPORTER BIOY"/>
    <property type="match status" value="1"/>
</dbReference>
<comment type="subcellular location">
    <subcellularLocation>
        <location evidence="2">Cell membrane</location>
        <topology evidence="2">Multi-pass membrane protein</topology>
    </subcellularLocation>
</comment>
<reference evidence="4 5" key="1">
    <citation type="submission" date="2019-03" db="EMBL/GenBank/DDBJ databases">
        <title>Genomic Encyclopedia of Type Strains, Phase IV (KMG-IV): sequencing the most valuable type-strain genomes for metagenomic binning, comparative biology and taxonomic classification.</title>
        <authorList>
            <person name="Goeker M."/>
        </authorList>
    </citation>
    <scope>NUCLEOTIDE SEQUENCE [LARGE SCALE GENOMIC DNA]</scope>
    <source>
        <strain evidence="4 5">DSM 29487</strain>
    </source>
</reference>
<name>A0A4V2W5X0_9FIRM</name>
<keyword evidence="2" id="KW-1003">Cell membrane</keyword>
<dbReference type="GO" id="GO:0015225">
    <property type="term" value="F:biotin transmembrane transporter activity"/>
    <property type="evidence" value="ECO:0007669"/>
    <property type="project" value="UniProtKB-UniRule"/>
</dbReference>
<feature type="transmembrane region" description="Helical" evidence="3">
    <location>
        <begin position="74"/>
        <end position="94"/>
    </location>
</feature>
<evidence type="ECO:0000256" key="1">
    <source>
        <dbReference type="ARBA" id="ARBA00010692"/>
    </source>
</evidence>
<dbReference type="InterPro" id="IPR003784">
    <property type="entry name" value="BioY"/>
</dbReference>
<evidence type="ECO:0000256" key="2">
    <source>
        <dbReference type="PIRNR" id="PIRNR016661"/>
    </source>
</evidence>
<dbReference type="Gene3D" id="1.10.1760.20">
    <property type="match status" value="1"/>
</dbReference>
<dbReference type="AlphaFoldDB" id="A0A4V2W5X0"/>
<feature type="transmembrane region" description="Helical" evidence="3">
    <location>
        <begin position="138"/>
        <end position="164"/>
    </location>
</feature>
<keyword evidence="5" id="KW-1185">Reference proteome</keyword>
<evidence type="ECO:0000313" key="4">
    <source>
        <dbReference type="EMBL" id="TCW02712.1"/>
    </source>
</evidence>